<reference evidence="2" key="1">
    <citation type="submission" date="2022-05" db="EMBL/GenBank/DDBJ databases">
        <authorList>
            <person name="Jo J.-H."/>
            <person name="Im W.-T."/>
        </authorList>
    </citation>
    <scope>NUCLEOTIDE SEQUENCE</scope>
    <source>
        <strain evidence="2">RB56-2</strain>
    </source>
</reference>
<protein>
    <recommendedName>
        <fullName evidence="4">Sugar transporter</fullName>
    </recommendedName>
</protein>
<organism evidence="2 3">
    <name type="scientific">Sphingomonas brevis</name>
    <dbReference type="NCBI Taxonomy" id="2908206"/>
    <lineage>
        <taxon>Bacteria</taxon>
        <taxon>Pseudomonadati</taxon>
        <taxon>Pseudomonadota</taxon>
        <taxon>Alphaproteobacteria</taxon>
        <taxon>Sphingomonadales</taxon>
        <taxon>Sphingomonadaceae</taxon>
        <taxon>Sphingomonas</taxon>
    </lineage>
</organism>
<dbReference type="Proteomes" id="UP001165383">
    <property type="component" value="Unassembled WGS sequence"/>
</dbReference>
<evidence type="ECO:0000256" key="1">
    <source>
        <dbReference type="SAM" id="Phobius"/>
    </source>
</evidence>
<keyword evidence="1" id="KW-0812">Transmembrane</keyword>
<evidence type="ECO:0000313" key="2">
    <source>
        <dbReference type="EMBL" id="MCL6739541.1"/>
    </source>
</evidence>
<gene>
    <name evidence="2" type="ORF">LZ518_00090</name>
</gene>
<dbReference type="EMBL" id="JAMGBB010000001">
    <property type="protein sequence ID" value="MCL6739541.1"/>
    <property type="molecule type" value="Genomic_DNA"/>
</dbReference>
<feature type="transmembrane region" description="Helical" evidence="1">
    <location>
        <begin position="92"/>
        <end position="110"/>
    </location>
</feature>
<proteinExistence type="predicted"/>
<accession>A0ABT0S584</accession>
<evidence type="ECO:0008006" key="4">
    <source>
        <dbReference type="Google" id="ProtNLM"/>
    </source>
</evidence>
<comment type="caution">
    <text evidence="2">The sequence shown here is derived from an EMBL/GenBank/DDBJ whole genome shotgun (WGS) entry which is preliminary data.</text>
</comment>
<keyword evidence="3" id="KW-1185">Reference proteome</keyword>
<keyword evidence="1" id="KW-0472">Membrane</keyword>
<feature type="transmembrane region" description="Helical" evidence="1">
    <location>
        <begin position="17"/>
        <end position="38"/>
    </location>
</feature>
<sequence length="149" mass="16198">MSDENATAAAGGSPPTWYWVAAVAALLFECLGCFFYLAEVRLTPEQVATLPLDQAAMLGARPSWYYAAFGTAVWVGLAGTVGLLLRRTWAVLLLLISLIAVVVQFSAVFIVPEMRVVTSDALLGPIVVMVVCYGIFMLSRLAKRRGWLR</sequence>
<dbReference type="RefSeq" id="WP_249914025.1">
    <property type="nucleotide sequence ID" value="NZ_JAMGBB010000001.1"/>
</dbReference>
<feature type="transmembrane region" description="Helical" evidence="1">
    <location>
        <begin position="64"/>
        <end position="85"/>
    </location>
</feature>
<evidence type="ECO:0000313" key="3">
    <source>
        <dbReference type="Proteomes" id="UP001165383"/>
    </source>
</evidence>
<keyword evidence="1" id="KW-1133">Transmembrane helix</keyword>
<name>A0ABT0S584_9SPHN</name>
<feature type="transmembrane region" description="Helical" evidence="1">
    <location>
        <begin position="122"/>
        <end position="142"/>
    </location>
</feature>